<reference evidence="2 3" key="1">
    <citation type="submission" date="2013-02" db="EMBL/GenBank/DDBJ databases">
        <title>The Genome Sequence of Acinetobacter beijerinckii ANC 3835.</title>
        <authorList>
            <consortium name="The Broad Institute Genome Sequencing Platform"/>
            <consortium name="The Broad Institute Genome Sequencing Center for Infectious Disease"/>
            <person name="Cerqueira G."/>
            <person name="Feldgarden M."/>
            <person name="Courvalin P."/>
            <person name="Perichon B."/>
            <person name="Grillot-Courvalin C."/>
            <person name="Clermont D."/>
            <person name="Rocha E."/>
            <person name="Yoon E.-J."/>
            <person name="Nemec A."/>
            <person name="Walker B."/>
            <person name="Young S.K."/>
            <person name="Zeng Q."/>
            <person name="Gargeya S."/>
            <person name="Fitzgerald M."/>
            <person name="Haas B."/>
            <person name="Abouelleil A."/>
            <person name="Alvarado L."/>
            <person name="Arachchi H.M."/>
            <person name="Berlin A.M."/>
            <person name="Chapman S.B."/>
            <person name="Dewar J."/>
            <person name="Goldberg J."/>
            <person name="Griggs A."/>
            <person name="Gujja S."/>
            <person name="Hansen M."/>
            <person name="Howarth C."/>
            <person name="Imamovic A."/>
            <person name="Larimer J."/>
            <person name="McCowan C."/>
            <person name="Murphy C."/>
            <person name="Neiman D."/>
            <person name="Pearson M."/>
            <person name="Priest M."/>
            <person name="Roberts A."/>
            <person name="Saif S."/>
            <person name="Shea T."/>
            <person name="Sisk P."/>
            <person name="Sykes S."/>
            <person name="Wortman J."/>
            <person name="Nusbaum C."/>
            <person name="Birren B."/>
        </authorList>
    </citation>
    <scope>NUCLEOTIDE SEQUENCE [LARGE SCALE GENOMIC DNA]</scope>
    <source>
        <strain evidence="2 3">ANC 3835</strain>
    </source>
</reference>
<dbReference type="OrthoDB" id="6710079at2"/>
<dbReference type="EMBL" id="APQK01000013">
    <property type="protein sequence ID" value="ENW04350.1"/>
    <property type="molecule type" value="Genomic_DNA"/>
</dbReference>
<dbReference type="HOGENOM" id="CLU_098532_0_0_6"/>
<evidence type="ECO:0000256" key="1">
    <source>
        <dbReference type="SAM" id="Phobius"/>
    </source>
</evidence>
<gene>
    <name evidence="2" type="ORF">F934_02395</name>
</gene>
<protein>
    <submittedName>
        <fullName evidence="2">Uncharacterized protein</fullName>
    </submittedName>
</protein>
<feature type="transmembrane region" description="Helical" evidence="1">
    <location>
        <begin position="82"/>
        <end position="99"/>
    </location>
</feature>
<keyword evidence="1" id="KW-0812">Transmembrane</keyword>
<feature type="transmembrane region" description="Helical" evidence="1">
    <location>
        <begin position="37"/>
        <end position="70"/>
    </location>
</feature>
<feature type="transmembrane region" description="Helical" evidence="1">
    <location>
        <begin position="6"/>
        <end position="25"/>
    </location>
</feature>
<keyword evidence="1" id="KW-1133">Transmembrane helix</keyword>
<accession>N9FAN1</accession>
<evidence type="ECO:0000313" key="3">
    <source>
        <dbReference type="Proteomes" id="UP000018417"/>
    </source>
</evidence>
<organism evidence="2 3">
    <name type="scientific">Acinetobacter beijerinckii ANC 3835</name>
    <dbReference type="NCBI Taxonomy" id="1217649"/>
    <lineage>
        <taxon>Bacteria</taxon>
        <taxon>Pseudomonadati</taxon>
        <taxon>Pseudomonadota</taxon>
        <taxon>Gammaproteobacteria</taxon>
        <taxon>Moraxellales</taxon>
        <taxon>Moraxellaceae</taxon>
        <taxon>Acinetobacter</taxon>
    </lineage>
</organism>
<dbReference type="RefSeq" id="WP_005055120.1">
    <property type="nucleotide sequence ID" value="NZ_KB849759.1"/>
</dbReference>
<dbReference type="PATRIC" id="fig|1217649.3.peg.2329"/>
<name>N9FAN1_9GAMM</name>
<proteinExistence type="predicted"/>
<sequence length="248" mass="28645">MQKNPAPALILWIVSSQLFMGVVAYEWLPATYRGSWIFLVILLIVGAFLNVGLALVLGLIAFISMAIYFSLDLANQTYIERQLLLLFVIPIAPIFMSAIRHNIQNALRSFRAIQSYDRNYQHDILPITALKHFQVELKKLLKLTQKDHYKIYNISIINTTLIREMLGEDIWKETQNKIMSILSNDHNNVIYHFINEELSQIKSIVIHQDQLTEGFAEPEFIEKLKSLTVLKLQIVDRTEYLTPQIGDS</sequence>
<keyword evidence="1" id="KW-0472">Membrane</keyword>
<dbReference type="Proteomes" id="UP000018417">
    <property type="component" value="Unassembled WGS sequence"/>
</dbReference>
<evidence type="ECO:0000313" key="2">
    <source>
        <dbReference type="EMBL" id="ENW04350.1"/>
    </source>
</evidence>
<dbReference type="AlphaFoldDB" id="N9FAN1"/>
<comment type="caution">
    <text evidence="2">The sequence shown here is derived from an EMBL/GenBank/DDBJ whole genome shotgun (WGS) entry which is preliminary data.</text>
</comment>